<evidence type="ECO:0008006" key="4">
    <source>
        <dbReference type="Google" id="ProtNLM"/>
    </source>
</evidence>
<feature type="signal peptide" evidence="1">
    <location>
        <begin position="1"/>
        <end position="26"/>
    </location>
</feature>
<evidence type="ECO:0000256" key="1">
    <source>
        <dbReference type="SAM" id="SignalP"/>
    </source>
</evidence>
<dbReference type="PANTHER" id="PTHR36896:SF2">
    <property type="entry name" value="OS01G0729500 PROTEIN"/>
    <property type="match status" value="1"/>
</dbReference>
<dbReference type="PANTHER" id="PTHR36896">
    <property type="entry name" value="OS01G0729500 PROTEIN"/>
    <property type="match status" value="1"/>
</dbReference>
<comment type="caution">
    <text evidence="2">The sequence shown here is derived from an EMBL/GenBank/DDBJ whole genome shotgun (WGS) entry which is preliminary data.</text>
</comment>
<dbReference type="Proteomes" id="UP000195402">
    <property type="component" value="Unassembled WGS sequence"/>
</dbReference>
<sequence length="105" mass="11678">MAVRFRVSILFTLLIVLLATYYGVSSLASQGVENDLGISSVGSGRNLLGGLRRSNQISNCREKNSKSQCLQNTKCKWCRSDAIDDMCFSSSEAWRLPQQVFFCDS</sequence>
<name>A0A200R0E3_MACCD</name>
<dbReference type="OMA" id="QIPSCND"/>
<protein>
    <recommendedName>
        <fullName evidence="4">Epidermal patterning factor-like protein</fullName>
    </recommendedName>
</protein>
<accession>A0A200R0E3</accession>
<dbReference type="EMBL" id="MVGT01000632">
    <property type="protein sequence ID" value="OVA16130.1"/>
    <property type="molecule type" value="Genomic_DNA"/>
</dbReference>
<dbReference type="InParanoid" id="A0A200R0E3"/>
<keyword evidence="3" id="KW-1185">Reference proteome</keyword>
<evidence type="ECO:0000313" key="2">
    <source>
        <dbReference type="EMBL" id="OVA16130.1"/>
    </source>
</evidence>
<organism evidence="2 3">
    <name type="scientific">Macleaya cordata</name>
    <name type="common">Five-seeded plume-poppy</name>
    <name type="synonym">Bocconia cordata</name>
    <dbReference type="NCBI Taxonomy" id="56857"/>
    <lineage>
        <taxon>Eukaryota</taxon>
        <taxon>Viridiplantae</taxon>
        <taxon>Streptophyta</taxon>
        <taxon>Embryophyta</taxon>
        <taxon>Tracheophyta</taxon>
        <taxon>Spermatophyta</taxon>
        <taxon>Magnoliopsida</taxon>
        <taxon>Ranunculales</taxon>
        <taxon>Papaveraceae</taxon>
        <taxon>Papaveroideae</taxon>
        <taxon>Macleaya</taxon>
    </lineage>
</organism>
<feature type="chain" id="PRO_5013052456" description="Epidermal patterning factor-like protein" evidence="1">
    <location>
        <begin position="27"/>
        <end position="105"/>
    </location>
</feature>
<dbReference type="OrthoDB" id="884905at2759"/>
<reference evidence="2 3" key="1">
    <citation type="journal article" date="2017" name="Mol. Plant">
        <title>The Genome of Medicinal Plant Macleaya cordata Provides New Insights into Benzylisoquinoline Alkaloids Metabolism.</title>
        <authorList>
            <person name="Liu X."/>
            <person name="Liu Y."/>
            <person name="Huang P."/>
            <person name="Ma Y."/>
            <person name="Qing Z."/>
            <person name="Tang Q."/>
            <person name="Cao H."/>
            <person name="Cheng P."/>
            <person name="Zheng Y."/>
            <person name="Yuan Z."/>
            <person name="Zhou Y."/>
            <person name="Liu J."/>
            <person name="Tang Z."/>
            <person name="Zhuo Y."/>
            <person name="Zhang Y."/>
            <person name="Yu L."/>
            <person name="Huang J."/>
            <person name="Yang P."/>
            <person name="Peng Q."/>
            <person name="Zhang J."/>
            <person name="Jiang W."/>
            <person name="Zhang Z."/>
            <person name="Lin K."/>
            <person name="Ro D.K."/>
            <person name="Chen X."/>
            <person name="Xiong X."/>
            <person name="Shang Y."/>
            <person name="Huang S."/>
            <person name="Zeng J."/>
        </authorList>
    </citation>
    <scope>NUCLEOTIDE SEQUENCE [LARGE SCALE GENOMIC DNA]</scope>
    <source>
        <strain evidence="3">cv. BLH2017</strain>
        <tissue evidence="2">Root</tissue>
    </source>
</reference>
<keyword evidence="1" id="KW-0732">Signal</keyword>
<dbReference type="AlphaFoldDB" id="A0A200R0E3"/>
<evidence type="ECO:0000313" key="3">
    <source>
        <dbReference type="Proteomes" id="UP000195402"/>
    </source>
</evidence>
<gene>
    <name evidence="2" type="ORF">BVC80_8927g10</name>
</gene>
<proteinExistence type="predicted"/>